<organism evidence="2 3">
    <name type="scientific">Sphagnum jensenii</name>
    <dbReference type="NCBI Taxonomy" id="128206"/>
    <lineage>
        <taxon>Eukaryota</taxon>
        <taxon>Viridiplantae</taxon>
        <taxon>Streptophyta</taxon>
        <taxon>Embryophyta</taxon>
        <taxon>Bryophyta</taxon>
        <taxon>Sphagnophytina</taxon>
        <taxon>Sphagnopsida</taxon>
        <taxon>Sphagnales</taxon>
        <taxon>Sphagnaceae</taxon>
        <taxon>Sphagnum</taxon>
    </lineage>
</organism>
<proteinExistence type="predicted"/>
<name>A0ABP0X9W3_9BRYO</name>
<dbReference type="InterPro" id="IPR046848">
    <property type="entry name" value="E_motif"/>
</dbReference>
<dbReference type="InterPro" id="IPR032867">
    <property type="entry name" value="DYW_dom"/>
</dbReference>
<accession>A0ABP0X9W3</accession>
<evidence type="ECO:0000313" key="2">
    <source>
        <dbReference type="EMBL" id="CAK9275916.1"/>
    </source>
</evidence>
<dbReference type="InterPro" id="IPR046960">
    <property type="entry name" value="PPR_At4g14850-like_plant"/>
</dbReference>
<dbReference type="PANTHER" id="PTHR47926">
    <property type="entry name" value="PENTATRICOPEPTIDE REPEAT-CONTAINING PROTEIN"/>
    <property type="match status" value="1"/>
</dbReference>
<gene>
    <name evidence="2" type="ORF">CSSPJE1EN1_LOCUS21394</name>
</gene>
<keyword evidence="3" id="KW-1185">Reference proteome</keyword>
<evidence type="ECO:0000259" key="1">
    <source>
        <dbReference type="Pfam" id="PF14432"/>
    </source>
</evidence>
<dbReference type="Pfam" id="PF14432">
    <property type="entry name" value="DYW_deaminase"/>
    <property type="match status" value="1"/>
</dbReference>
<dbReference type="Pfam" id="PF20431">
    <property type="entry name" value="E_motif"/>
    <property type="match status" value="1"/>
</dbReference>
<protein>
    <recommendedName>
        <fullName evidence="1">DYW domain-containing protein</fullName>
    </recommendedName>
</protein>
<feature type="domain" description="DYW" evidence="1">
    <location>
        <begin position="93"/>
        <end position="184"/>
    </location>
</feature>
<dbReference type="Proteomes" id="UP001497444">
    <property type="component" value="Chromosome 7"/>
</dbReference>
<evidence type="ECO:0000313" key="3">
    <source>
        <dbReference type="Proteomes" id="UP001497444"/>
    </source>
</evidence>
<reference evidence="2" key="1">
    <citation type="submission" date="2024-02" db="EMBL/GenBank/DDBJ databases">
        <authorList>
            <consortium name="ELIXIR-Norway"/>
            <consortium name="Elixir Norway"/>
        </authorList>
    </citation>
    <scope>NUCLEOTIDE SEQUENCE</scope>
</reference>
<dbReference type="EMBL" id="OZ020102">
    <property type="protein sequence ID" value="CAK9275916.1"/>
    <property type="molecule type" value="Genomic_DNA"/>
</dbReference>
<sequence>MHCEVKQALQLDCGNASDSVLLANIYAAAGKWDLSASIQQQRKDGGVKKQLDWTWIEVNNEVHRFVVDDQDHPEIAEICAKLKRLSGEMKNMGYVSDTKFVLRDVDEERHLHLCYHSEKLAIAFGLISMPPGIVLHILKNLHVCGDCHTSIKFIAKIVGRLIIVRGANCFHHFEDNICSCRDYW</sequence>